<evidence type="ECO:0000313" key="13">
    <source>
        <dbReference type="Proteomes" id="UP001642540"/>
    </source>
</evidence>
<reference evidence="12 13" key="1">
    <citation type="submission" date="2024-08" db="EMBL/GenBank/DDBJ databases">
        <authorList>
            <person name="Cucini C."/>
            <person name="Frati F."/>
        </authorList>
    </citation>
    <scope>NUCLEOTIDE SEQUENCE [LARGE SCALE GENOMIC DNA]</scope>
</reference>
<dbReference type="InterPro" id="IPR013783">
    <property type="entry name" value="Ig-like_fold"/>
</dbReference>
<name>A0ABP1Q4R6_9HEXA</name>
<feature type="compositionally biased region" description="Polar residues" evidence="7">
    <location>
        <begin position="963"/>
        <end position="973"/>
    </location>
</feature>
<evidence type="ECO:0000313" key="12">
    <source>
        <dbReference type="EMBL" id="CAL8089246.1"/>
    </source>
</evidence>
<accession>A0ABP1Q4R6</accession>
<feature type="region of interest" description="Disordered" evidence="7">
    <location>
        <begin position="952"/>
        <end position="973"/>
    </location>
</feature>
<keyword evidence="6" id="KW-0325">Glycoprotein</keyword>
<evidence type="ECO:0000259" key="11">
    <source>
        <dbReference type="PROSITE" id="PS50835"/>
    </source>
</evidence>
<dbReference type="InterPro" id="IPR011009">
    <property type="entry name" value="Kinase-like_dom_sf"/>
</dbReference>
<proteinExistence type="predicted"/>
<dbReference type="PROSITE" id="PS50835">
    <property type="entry name" value="IG_LIKE"/>
    <property type="match status" value="1"/>
</dbReference>
<dbReference type="Proteomes" id="UP001642540">
    <property type="component" value="Unassembled WGS sequence"/>
</dbReference>
<dbReference type="PIRSF" id="PIRSF000615">
    <property type="entry name" value="TyrPK_CSF1-R"/>
    <property type="match status" value="1"/>
</dbReference>
<protein>
    <recommendedName>
        <fullName evidence="14">Receptor protein-tyrosine kinase</fullName>
    </recommendedName>
</protein>
<evidence type="ECO:0000256" key="1">
    <source>
        <dbReference type="ARBA" id="ARBA00004167"/>
    </source>
</evidence>
<feature type="chain" id="PRO_5045313226" description="Receptor protein-tyrosine kinase" evidence="9">
    <location>
        <begin position="21"/>
        <end position="973"/>
    </location>
</feature>
<dbReference type="InterPro" id="IPR008266">
    <property type="entry name" value="Tyr_kinase_AS"/>
</dbReference>
<evidence type="ECO:0000256" key="9">
    <source>
        <dbReference type="SAM" id="SignalP"/>
    </source>
</evidence>
<evidence type="ECO:0000256" key="8">
    <source>
        <dbReference type="SAM" id="Phobius"/>
    </source>
</evidence>
<dbReference type="Gene3D" id="2.60.40.10">
    <property type="entry name" value="Immunoglobulins"/>
    <property type="match status" value="1"/>
</dbReference>
<dbReference type="CDD" id="cd00192">
    <property type="entry name" value="PTKc"/>
    <property type="match status" value="1"/>
</dbReference>
<sequence>MHNCQNLAMIFIAFAALVNHSENAGSSASATTVTLMQDSTPNKTAHTFTFRKTDNSDNRVDFSFSHASFKEIDYEILQFIGDDISKVELSCQWANNKTGIIDWKYHGIEEAKVKRRKATGNENGYIIDLSMGPPVVRMECFSRENATVSNSTFIYTGENNSPYLYNHQKRISATVLNRTTVLLSCLLKYPLENDEDADGKELQLFKDGERVDNQSFCLSYNPELGYLLNLTKIENELGTYECRVTNSEDDVVYVELDKGDFISVAYKRSQSTFYTGQMQPFECKFPKDVFENEFKWSYLWRNGSFTLLNEKKLNGTSYQDASYYFQTIKVAFDNQEIAGITCIGKAKGSESLYNSSYLVDVTEARMPNILNAEPKDAIITYRKDLALKCFASGDPVSWKWLKNGNDLTDGEHSYEKRNQSTLTFTPAVDDTEINYTCVTSNHLGSASYNFRVKVEEAGITPLVITAVVCAVTLIWLGLLAIIFFVLKWRRRLLPPSILNWFKLGEALDETDNKLEPYASLKYDYNRDIKYKDLIFGRKCSSGNFGEVTFGWLKENSSSKVQTLTPVAIKTINYDYSVTQKENNEKFYRFLAEIKKMQYMGCHKFVVSYIGAVTADVAKYSAYLLTEYCSGGDLESYLENFNNNNGPFRFYDDIQGLNQGSRYYNGEFNQVVLKTSNLMQWAQFIAAGMEYLSSKGLLHMDLAARNVLLACPGINSDELELVNIDPSILVPKISDFGLSRYLTGLQNIYQPIDPNRTFPVRWLPLESLKELKFSTKSDVWALGITFWEMFTLAKDDPYEAEGMVQNCPNQLIRLLETGHLLERPEYAPEKMWSVMLECWETNPADRPDFKMIHDKIQYINEHNYPLLTSLLDHYSTIRHIENLACNPIEESVVENEDGEVNIEAHDAELVNAMQNSLPKIILSQPGPSATVGYSTIIRNDNQMDDTVLHIRDSVGSSEDKEVTGNKNETQWGHN</sequence>
<feature type="compositionally biased region" description="Basic and acidic residues" evidence="7">
    <location>
        <begin position="952"/>
        <end position="962"/>
    </location>
</feature>
<evidence type="ECO:0000256" key="6">
    <source>
        <dbReference type="ARBA" id="ARBA00023180"/>
    </source>
</evidence>
<dbReference type="PANTHER" id="PTHR24416">
    <property type="entry name" value="TYROSINE-PROTEIN KINASE RECEPTOR"/>
    <property type="match status" value="1"/>
</dbReference>
<comment type="subcellular location">
    <subcellularLocation>
        <location evidence="1">Membrane</location>
        <topology evidence="1">Single-pass membrane protein</topology>
    </subcellularLocation>
</comment>
<evidence type="ECO:0000256" key="4">
    <source>
        <dbReference type="ARBA" id="ARBA00023136"/>
    </source>
</evidence>
<dbReference type="SUPFAM" id="SSF48726">
    <property type="entry name" value="Immunoglobulin"/>
    <property type="match status" value="1"/>
</dbReference>
<feature type="domain" description="Ig-like" evidence="11">
    <location>
        <begin position="367"/>
        <end position="455"/>
    </location>
</feature>
<organism evidence="12 13">
    <name type="scientific">Orchesella dallaii</name>
    <dbReference type="NCBI Taxonomy" id="48710"/>
    <lineage>
        <taxon>Eukaryota</taxon>
        <taxon>Metazoa</taxon>
        <taxon>Ecdysozoa</taxon>
        <taxon>Arthropoda</taxon>
        <taxon>Hexapoda</taxon>
        <taxon>Collembola</taxon>
        <taxon>Entomobryomorpha</taxon>
        <taxon>Entomobryoidea</taxon>
        <taxon>Orchesellidae</taxon>
        <taxon>Orchesellinae</taxon>
        <taxon>Orchesella</taxon>
    </lineage>
</organism>
<dbReference type="InterPro" id="IPR036179">
    <property type="entry name" value="Ig-like_dom_sf"/>
</dbReference>
<feature type="signal peptide" evidence="9">
    <location>
        <begin position="1"/>
        <end position="20"/>
    </location>
</feature>
<feature type="domain" description="Protein kinase" evidence="10">
    <location>
        <begin position="533"/>
        <end position="866"/>
    </location>
</feature>
<keyword evidence="5" id="KW-0675">Receptor</keyword>
<keyword evidence="4 8" id="KW-0472">Membrane</keyword>
<keyword evidence="3 8" id="KW-1133">Transmembrane helix</keyword>
<dbReference type="InterPro" id="IPR001245">
    <property type="entry name" value="Ser-Thr/Tyr_kinase_cat_dom"/>
</dbReference>
<gene>
    <name evidence="12" type="ORF">ODALV1_LOCUS7312</name>
</gene>
<evidence type="ECO:0000259" key="10">
    <source>
        <dbReference type="PROSITE" id="PS50011"/>
    </source>
</evidence>
<keyword evidence="13" id="KW-1185">Reference proteome</keyword>
<dbReference type="Pfam" id="PF13927">
    <property type="entry name" value="Ig_3"/>
    <property type="match status" value="1"/>
</dbReference>
<evidence type="ECO:0000256" key="3">
    <source>
        <dbReference type="ARBA" id="ARBA00022989"/>
    </source>
</evidence>
<evidence type="ECO:0000256" key="5">
    <source>
        <dbReference type="ARBA" id="ARBA00023170"/>
    </source>
</evidence>
<comment type="caution">
    <text evidence="12">The sequence shown here is derived from an EMBL/GenBank/DDBJ whole genome shotgun (WGS) entry which is preliminary data.</text>
</comment>
<dbReference type="EMBL" id="CAXLJM020000023">
    <property type="protein sequence ID" value="CAL8089246.1"/>
    <property type="molecule type" value="Genomic_DNA"/>
</dbReference>
<feature type="transmembrane region" description="Helical" evidence="8">
    <location>
        <begin position="462"/>
        <end position="486"/>
    </location>
</feature>
<dbReference type="SUPFAM" id="SSF56112">
    <property type="entry name" value="Protein kinase-like (PK-like)"/>
    <property type="match status" value="1"/>
</dbReference>
<dbReference type="Gene3D" id="3.30.200.20">
    <property type="entry name" value="Phosphorylase Kinase, domain 1"/>
    <property type="match status" value="1"/>
</dbReference>
<dbReference type="PANTHER" id="PTHR24416:SF611">
    <property type="entry name" value="TYROSINE-PROTEIN KINASE TRANSMEMBRANE RECEPTOR ROR"/>
    <property type="match status" value="1"/>
</dbReference>
<dbReference type="Gene3D" id="1.10.510.10">
    <property type="entry name" value="Transferase(Phosphotransferase) domain 1"/>
    <property type="match status" value="1"/>
</dbReference>
<dbReference type="PROSITE" id="PS00109">
    <property type="entry name" value="PROTEIN_KINASE_TYR"/>
    <property type="match status" value="1"/>
</dbReference>
<evidence type="ECO:0000256" key="7">
    <source>
        <dbReference type="SAM" id="MobiDB-lite"/>
    </source>
</evidence>
<evidence type="ECO:0000256" key="2">
    <source>
        <dbReference type="ARBA" id="ARBA00022692"/>
    </source>
</evidence>
<dbReference type="InterPro" id="IPR007110">
    <property type="entry name" value="Ig-like_dom"/>
</dbReference>
<keyword evidence="2 8" id="KW-0812">Transmembrane</keyword>
<keyword evidence="9" id="KW-0732">Signal</keyword>
<dbReference type="PROSITE" id="PS50011">
    <property type="entry name" value="PROTEIN_KINASE_DOM"/>
    <property type="match status" value="1"/>
</dbReference>
<dbReference type="InterPro" id="IPR050122">
    <property type="entry name" value="RTK"/>
</dbReference>
<dbReference type="Pfam" id="PF07714">
    <property type="entry name" value="PK_Tyr_Ser-Thr"/>
    <property type="match status" value="1"/>
</dbReference>
<evidence type="ECO:0008006" key="14">
    <source>
        <dbReference type="Google" id="ProtNLM"/>
    </source>
</evidence>
<dbReference type="InterPro" id="IPR000719">
    <property type="entry name" value="Prot_kinase_dom"/>
</dbReference>